<feature type="domain" description="Endonuclease/exonuclease/phosphatase" evidence="6">
    <location>
        <begin position="25"/>
        <end position="262"/>
    </location>
</feature>
<dbReference type="InterPro" id="IPR004808">
    <property type="entry name" value="AP_endonuc_1"/>
</dbReference>
<dbReference type="PANTHER" id="PTHR22748">
    <property type="entry name" value="AP ENDONUCLEASE"/>
    <property type="match status" value="1"/>
</dbReference>
<evidence type="ECO:0000313" key="7">
    <source>
        <dbReference type="EMBL" id="GLR64903.1"/>
    </source>
</evidence>
<evidence type="ECO:0000256" key="4">
    <source>
        <dbReference type="ARBA" id="ARBA00022801"/>
    </source>
</evidence>
<keyword evidence="4" id="KW-0378">Hydrolase</keyword>
<dbReference type="NCBIfam" id="TIGR00195">
    <property type="entry name" value="exoDNase_III"/>
    <property type="match status" value="1"/>
</dbReference>
<protein>
    <submittedName>
        <fullName evidence="7">Catabolite repression control protein</fullName>
    </submittedName>
</protein>
<dbReference type="PANTHER" id="PTHR22748:SF6">
    <property type="entry name" value="DNA-(APURINIC OR APYRIMIDINIC SITE) ENDONUCLEASE"/>
    <property type="match status" value="1"/>
</dbReference>
<dbReference type="InterPro" id="IPR005135">
    <property type="entry name" value="Endo/exonuclease/phosphatase"/>
</dbReference>
<dbReference type="Proteomes" id="UP001156682">
    <property type="component" value="Unassembled WGS sequence"/>
</dbReference>
<dbReference type="InterPro" id="IPR036691">
    <property type="entry name" value="Endo/exonu/phosph_ase_sf"/>
</dbReference>
<evidence type="ECO:0000259" key="6">
    <source>
        <dbReference type="Pfam" id="PF03372"/>
    </source>
</evidence>
<comment type="caution">
    <text evidence="7">The sequence shown here is derived from an EMBL/GenBank/DDBJ whole genome shotgun (WGS) entry which is preliminary data.</text>
</comment>
<dbReference type="Pfam" id="PF03372">
    <property type="entry name" value="Exo_endo_phos"/>
    <property type="match status" value="1"/>
</dbReference>
<keyword evidence="5" id="KW-0460">Magnesium</keyword>
<sequence>MAGIIHFIQISHTLEWEQLRMKVISLNVGGIKQAVEKGFLDWLKDQDADVVCVQDVRTKSWKLGDAIERPEGWEGYFFDAEQDDFSGTGIYCRKTPKAVMTGLGFELADREGRFMQADFEKVSVASFLMPSGANPAEKKLFLEQFLEFLTKLRRKRREFIICGTWNIAHKTIDLANWQDNQLSIGFRPEERAWMDQVFGPLSFIDAFREVNRDTDQFTFWPNPKLERQRQEGWRLDYQVVGPNLRKNIKDAWIDRSVNFSDHAPIIVEYDL</sequence>
<dbReference type="PROSITE" id="PS51435">
    <property type="entry name" value="AP_NUCLEASE_F1_4"/>
    <property type="match status" value="1"/>
</dbReference>
<comment type="similarity">
    <text evidence="2">Belongs to the DNA repair enzymes AP/ExoA family.</text>
</comment>
<dbReference type="Gene3D" id="3.60.10.10">
    <property type="entry name" value="Endonuclease/exonuclease/phosphatase"/>
    <property type="match status" value="1"/>
</dbReference>
<evidence type="ECO:0000256" key="2">
    <source>
        <dbReference type="ARBA" id="ARBA00007092"/>
    </source>
</evidence>
<keyword evidence="3" id="KW-0479">Metal-binding</keyword>
<dbReference type="NCBIfam" id="TIGR00633">
    <property type="entry name" value="xth"/>
    <property type="match status" value="1"/>
</dbReference>
<accession>A0ABQ6A0K9</accession>
<dbReference type="EMBL" id="BSOR01000039">
    <property type="protein sequence ID" value="GLR64903.1"/>
    <property type="molecule type" value="Genomic_DNA"/>
</dbReference>
<evidence type="ECO:0000256" key="1">
    <source>
        <dbReference type="ARBA" id="ARBA00001946"/>
    </source>
</evidence>
<evidence type="ECO:0000313" key="8">
    <source>
        <dbReference type="Proteomes" id="UP001156682"/>
    </source>
</evidence>
<reference evidence="8" key="1">
    <citation type="journal article" date="2019" name="Int. J. Syst. Evol. Microbiol.">
        <title>The Global Catalogue of Microorganisms (GCM) 10K type strain sequencing project: providing services to taxonomists for standard genome sequencing and annotation.</title>
        <authorList>
            <consortium name="The Broad Institute Genomics Platform"/>
            <consortium name="The Broad Institute Genome Sequencing Center for Infectious Disease"/>
            <person name="Wu L."/>
            <person name="Ma J."/>
        </authorList>
    </citation>
    <scope>NUCLEOTIDE SEQUENCE [LARGE SCALE GENOMIC DNA]</scope>
    <source>
        <strain evidence="8">NBRC 100033</strain>
    </source>
</reference>
<keyword evidence="8" id="KW-1185">Reference proteome</keyword>
<comment type="cofactor">
    <cofactor evidence="1">
        <name>Mg(2+)</name>
        <dbReference type="ChEBI" id="CHEBI:18420"/>
    </cofactor>
</comment>
<gene>
    <name evidence="7" type="primary">crc</name>
    <name evidence="7" type="ORF">GCM10007878_23410</name>
</gene>
<organism evidence="7 8">
    <name type="scientific">Marinospirillum insulare</name>
    <dbReference type="NCBI Taxonomy" id="217169"/>
    <lineage>
        <taxon>Bacteria</taxon>
        <taxon>Pseudomonadati</taxon>
        <taxon>Pseudomonadota</taxon>
        <taxon>Gammaproteobacteria</taxon>
        <taxon>Oceanospirillales</taxon>
        <taxon>Oceanospirillaceae</taxon>
        <taxon>Marinospirillum</taxon>
    </lineage>
</organism>
<name>A0ABQ6A0K9_9GAMM</name>
<proteinExistence type="inferred from homology"/>
<evidence type="ECO:0000256" key="3">
    <source>
        <dbReference type="ARBA" id="ARBA00022723"/>
    </source>
</evidence>
<dbReference type="SUPFAM" id="SSF56219">
    <property type="entry name" value="DNase I-like"/>
    <property type="match status" value="1"/>
</dbReference>
<evidence type="ECO:0000256" key="5">
    <source>
        <dbReference type="ARBA" id="ARBA00022842"/>
    </source>
</evidence>
<dbReference type="CDD" id="cd10281">
    <property type="entry name" value="Nape_like_AP-endo"/>
    <property type="match status" value="1"/>
</dbReference>